<dbReference type="AlphaFoldDB" id="X0XNH9"/>
<dbReference type="EMBL" id="BARS01034834">
    <property type="protein sequence ID" value="GAG26486.1"/>
    <property type="molecule type" value="Genomic_DNA"/>
</dbReference>
<sequence length="258" mass="27746">IDLMLPAAALRTAITGADVREVRVRPGQAAVHLRGRIAGKTALRVRFELPAASGGAASLAKLGLQRGRWSDGTVVVTNTAGGSEVLPERLEGLSELAITDIPREAAAILAGKPVLAYGITGSSWSASMDVINLGEFALRETIADLAHYELVYRGDGAVVCKASYEIRNRSRQFLRLHLPRGAKVLLARVNEQPRPFSPVERHTVQPADKGAEDGYLLPLIRSKASVMGLVSFPVEVVFMYRTDSLGFGDGRAELLLPR</sequence>
<protein>
    <submittedName>
        <fullName evidence="1">Uncharacterized protein</fullName>
    </submittedName>
</protein>
<accession>X0XNH9</accession>
<organism evidence="1">
    <name type="scientific">marine sediment metagenome</name>
    <dbReference type="NCBI Taxonomy" id="412755"/>
    <lineage>
        <taxon>unclassified sequences</taxon>
        <taxon>metagenomes</taxon>
        <taxon>ecological metagenomes</taxon>
    </lineage>
</organism>
<feature type="non-terminal residue" evidence="1">
    <location>
        <position position="258"/>
    </location>
</feature>
<gene>
    <name evidence="1" type="ORF">S01H1_53768</name>
</gene>
<comment type="caution">
    <text evidence="1">The sequence shown here is derived from an EMBL/GenBank/DDBJ whole genome shotgun (WGS) entry which is preliminary data.</text>
</comment>
<feature type="non-terminal residue" evidence="1">
    <location>
        <position position="1"/>
    </location>
</feature>
<proteinExistence type="predicted"/>
<evidence type="ECO:0000313" key="1">
    <source>
        <dbReference type="EMBL" id="GAG26486.1"/>
    </source>
</evidence>
<reference evidence="1" key="1">
    <citation type="journal article" date="2014" name="Front. Microbiol.">
        <title>High frequency of phylogenetically diverse reductive dehalogenase-homologous genes in deep subseafloor sedimentary metagenomes.</title>
        <authorList>
            <person name="Kawai M."/>
            <person name="Futagami T."/>
            <person name="Toyoda A."/>
            <person name="Takaki Y."/>
            <person name="Nishi S."/>
            <person name="Hori S."/>
            <person name="Arai W."/>
            <person name="Tsubouchi T."/>
            <person name="Morono Y."/>
            <person name="Uchiyama I."/>
            <person name="Ito T."/>
            <person name="Fujiyama A."/>
            <person name="Inagaki F."/>
            <person name="Takami H."/>
        </authorList>
    </citation>
    <scope>NUCLEOTIDE SEQUENCE</scope>
    <source>
        <strain evidence="1">Expedition CK06-06</strain>
    </source>
</reference>
<name>X0XNH9_9ZZZZ</name>